<feature type="compositionally biased region" description="Pro residues" evidence="1">
    <location>
        <begin position="474"/>
        <end position="485"/>
    </location>
</feature>
<feature type="compositionally biased region" description="Acidic residues" evidence="1">
    <location>
        <begin position="402"/>
        <end position="414"/>
    </location>
</feature>
<feature type="domain" description="Cysteine-rich interdomain region 1 gamma" evidence="3">
    <location>
        <begin position="178"/>
        <end position="229"/>
    </location>
</feature>
<evidence type="ECO:0000313" key="5">
    <source>
        <dbReference type="EMBL" id="ETW33175.1"/>
    </source>
</evidence>
<evidence type="ECO:0000259" key="4">
    <source>
        <dbReference type="Pfam" id="PF22672"/>
    </source>
</evidence>
<feature type="compositionally biased region" description="Polar residues" evidence="1">
    <location>
        <begin position="387"/>
        <end position="399"/>
    </location>
</feature>
<dbReference type="Pfam" id="PF03011">
    <property type="entry name" value="PFEMP"/>
    <property type="match status" value="1"/>
</dbReference>
<reference evidence="5 6" key="2">
    <citation type="submission" date="2013-02" db="EMBL/GenBank/DDBJ databases">
        <title>The Genome Sequence of Plasmodium falciparum Tanzania (2000708).</title>
        <authorList>
            <consortium name="The Broad Institute Genome Sequencing Platform"/>
            <consortium name="The Broad Institute Genome Sequencing Center for Infectious Disease"/>
            <person name="Neafsey D."/>
            <person name="Cheeseman I."/>
            <person name="Volkman S."/>
            <person name="Adams J."/>
            <person name="Walker B."/>
            <person name="Young S.K."/>
            <person name="Zeng Q."/>
            <person name="Gargeya S."/>
            <person name="Fitzgerald M."/>
            <person name="Haas B."/>
            <person name="Abouelleil A."/>
            <person name="Alvarado L."/>
            <person name="Arachchi H.M."/>
            <person name="Berlin A.M."/>
            <person name="Chapman S.B."/>
            <person name="Dewar J."/>
            <person name="Goldberg J."/>
            <person name="Griggs A."/>
            <person name="Gujja S."/>
            <person name="Hansen M."/>
            <person name="Howarth C."/>
            <person name="Imamovic A."/>
            <person name="Larimer J."/>
            <person name="McCowan C."/>
            <person name="Murphy C."/>
            <person name="Neiman D."/>
            <person name="Pearson M."/>
            <person name="Priest M."/>
            <person name="Roberts A."/>
            <person name="Saif S."/>
            <person name="Shea T."/>
            <person name="Sisk P."/>
            <person name="Sykes S."/>
            <person name="Wortman J."/>
            <person name="Nusbaum C."/>
            <person name="Birren B."/>
        </authorList>
    </citation>
    <scope>NUCLEOTIDE SEQUENCE [LARGE SCALE GENOMIC DNA]</scope>
    <source>
        <strain evidence="6">Tanzania (2000708)</strain>
    </source>
</reference>
<accession>A0A024VY41</accession>
<dbReference type="InterPro" id="IPR054595">
    <property type="entry name" value="DBL_C"/>
</dbReference>
<evidence type="ECO:0008006" key="7">
    <source>
        <dbReference type="Google" id="ProtNLM"/>
    </source>
</evidence>
<feature type="domain" description="Duffy-binding-like" evidence="4">
    <location>
        <begin position="19"/>
        <end position="128"/>
    </location>
</feature>
<dbReference type="InterPro" id="IPR041480">
    <property type="entry name" value="CIDR1_gamma"/>
</dbReference>
<dbReference type="SUPFAM" id="SSF140924">
    <property type="entry name" value="Duffy binding domain-like"/>
    <property type="match status" value="2"/>
</dbReference>
<protein>
    <recommendedName>
        <fullName evidence="7">Duffy-binding-like domain-containing protein</fullName>
    </recommendedName>
</protein>
<dbReference type="Pfam" id="PF22672">
    <property type="entry name" value="DBL_C"/>
    <property type="match status" value="1"/>
</dbReference>
<evidence type="ECO:0000256" key="1">
    <source>
        <dbReference type="SAM" id="MobiDB-lite"/>
    </source>
</evidence>
<gene>
    <name evidence="5" type="ORF">PFTANZ_06105</name>
</gene>
<dbReference type="Proteomes" id="UP000030708">
    <property type="component" value="Unassembled WGS sequence"/>
</dbReference>
<feature type="region of interest" description="Disordered" evidence="1">
    <location>
        <begin position="383"/>
        <end position="498"/>
    </location>
</feature>
<dbReference type="FunFam" id="1.20.58.1930:FF:000001">
    <property type="entry name" value="Erythrocyte membrane protein 1, PfEMP1"/>
    <property type="match status" value="1"/>
</dbReference>
<feature type="compositionally biased region" description="Low complexity" evidence="1">
    <location>
        <begin position="440"/>
        <end position="454"/>
    </location>
</feature>
<feature type="domain" description="Duffy-binding-like" evidence="2">
    <location>
        <begin position="246"/>
        <end position="387"/>
    </location>
</feature>
<dbReference type="Pfam" id="PF18562">
    <property type="entry name" value="CIDR1_gamma"/>
    <property type="match status" value="1"/>
</dbReference>
<evidence type="ECO:0000259" key="2">
    <source>
        <dbReference type="Pfam" id="PF03011"/>
    </source>
</evidence>
<dbReference type="EMBL" id="KI926833">
    <property type="protein sequence ID" value="ETW33175.1"/>
    <property type="molecule type" value="Genomic_DNA"/>
</dbReference>
<dbReference type="Gene3D" id="1.20.58.1930">
    <property type="match status" value="1"/>
</dbReference>
<proteinExistence type="predicted"/>
<sequence length="498" mass="55774">MSGETVFVLREQNDWHKLKKILEDEPTNFKDLWCQDCGKSCSSYRKWINSKKTEFTAQKNVYEQQKKDATSDNGNKYDSNFVGKLNSEYKSIDLLLQKLGPCSKKDSGEGNGKDILDFSQPDNTFKDADNCKPCPKFKIDCEKANCTGGGGTNDKCDGNNGGTTTITASDIKNKENTTEEIVMLVSDDSTKKFEGGLEACRGANIFKSIKENKWTCGNVCGYVVCKPKNGNGKNDGENPIITITALVTHWVQNFLEDYKKIKHKISHCIKKGEPSNCINGCNKKCNCVEQWITKKSAEWTNIKNRFNEQYKNETDKYFNVKSFLETLIPQIGAAKDKDKVIKLSKFKDSKGCCVDANSQKRDGNDDAIDCMITNLQKKIEECKQKHTPSGENQTQTCQEYTPPDDDDQPIEEENPVTQPNICPLPTQPKQEEDDEKCEPESTATPEEPAAAGGEQTNSEENPPVLKPEEEAPQKPVPDPGPSPEKSPPKSDVRLLFYF</sequence>
<dbReference type="Gene3D" id="1.20.58.830">
    <property type="match status" value="1"/>
</dbReference>
<name>A0A024VY41_PLAFA</name>
<dbReference type="InterPro" id="IPR004258">
    <property type="entry name" value="DBL"/>
</dbReference>
<evidence type="ECO:0000313" key="6">
    <source>
        <dbReference type="Proteomes" id="UP000030708"/>
    </source>
</evidence>
<reference evidence="5 6" key="1">
    <citation type="submission" date="2013-02" db="EMBL/GenBank/DDBJ databases">
        <title>The Genome Annotation of Plasmodium falciparum Tanzania (2000708).</title>
        <authorList>
            <consortium name="The Broad Institute Genome Sequencing Platform"/>
            <consortium name="The Broad Institute Genome Sequencing Center for Infectious Disease"/>
            <person name="Neafsey D."/>
            <person name="Hoffman S."/>
            <person name="Volkman S."/>
            <person name="Rosenthal P."/>
            <person name="Walker B."/>
            <person name="Young S.K."/>
            <person name="Zeng Q."/>
            <person name="Gargeya S."/>
            <person name="Fitzgerald M."/>
            <person name="Haas B."/>
            <person name="Abouelleil A."/>
            <person name="Allen A.W."/>
            <person name="Alvarado L."/>
            <person name="Arachchi H.M."/>
            <person name="Berlin A.M."/>
            <person name="Chapman S.B."/>
            <person name="Gainer-Dewar J."/>
            <person name="Goldberg J."/>
            <person name="Griggs A."/>
            <person name="Gujja S."/>
            <person name="Hansen M."/>
            <person name="Howarth C."/>
            <person name="Imamovic A."/>
            <person name="Ireland A."/>
            <person name="Larimer J."/>
            <person name="McCowan C."/>
            <person name="Murphy C."/>
            <person name="Pearson M."/>
            <person name="Poon T.W."/>
            <person name="Priest M."/>
            <person name="Roberts A."/>
            <person name="Saif S."/>
            <person name="Shea T."/>
            <person name="Sisk P."/>
            <person name="Sykes S."/>
            <person name="Wortman J."/>
            <person name="Nusbaum C."/>
            <person name="Birren B."/>
        </authorList>
    </citation>
    <scope>NUCLEOTIDE SEQUENCE [LARGE SCALE GENOMIC DNA]</scope>
    <source>
        <strain evidence="6">Tanzania (2000708)</strain>
    </source>
</reference>
<evidence type="ECO:0000259" key="3">
    <source>
        <dbReference type="Pfam" id="PF18562"/>
    </source>
</evidence>
<dbReference type="AlphaFoldDB" id="A0A024VY41"/>
<organism evidence="5 6">
    <name type="scientific">Plasmodium falciparum Tanzania</name>
    <name type="common">2000708</name>
    <dbReference type="NCBI Taxonomy" id="1036725"/>
    <lineage>
        <taxon>Eukaryota</taxon>
        <taxon>Sar</taxon>
        <taxon>Alveolata</taxon>
        <taxon>Apicomplexa</taxon>
        <taxon>Aconoidasida</taxon>
        <taxon>Haemosporida</taxon>
        <taxon>Plasmodiidae</taxon>
        <taxon>Plasmodium</taxon>
        <taxon>Plasmodium (Laverania)</taxon>
    </lineage>
</organism>